<evidence type="ECO:0000313" key="3">
    <source>
        <dbReference type="Proteomes" id="UP000475385"/>
    </source>
</evidence>
<dbReference type="InterPro" id="IPR036188">
    <property type="entry name" value="FAD/NAD-bd_sf"/>
</dbReference>
<feature type="domain" description="FAD-binding" evidence="1">
    <location>
        <begin position="2"/>
        <end position="143"/>
    </location>
</feature>
<dbReference type="Gene3D" id="3.50.50.60">
    <property type="entry name" value="FAD/NAD(P)-binding domain"/>
    <property type="match status" value="1"/>
</dbReference>
<sequence>MIVIVGGGPAGAAAAITLARGGAAPLLLERDAATREKVCGEFLGADAAAALATLGIDLPALGAVPVRRAVFAAGGREGRFELPFVAWSLPRLVLDEALLRAAEAAGAEVRRGVAVAAASEDAGGWTLRLADGGVQRARHLVLATGKHELRGLGRGAGAGSIGLKLPLAGVPIGDAIAVLACAGGYAGLQPRAGGGANLCLALKPGAPGLAEAARDAAALVALVSAGSRAARDLLRDAEPLWQRPMAVAAVPYGYVAPAESRAFRVGDQAAVIPSLCGDGIAMALGSGIQAARAILAGHGAATHQAAWGAHVRPGMRVAGLLDSALARGPRMVATLAGWAPGLARWAARQTRLGSPGA</sequence>
<accession>A0A6M1LI84</accession>
<evidence type="ECO:0000259" key="1">
    <source>
        <dbReference type="Pfam" id="PF01494"/>
    </source>
</evidence>
<dbReference type="AlphaFoldDB" id="A0A6M1LI84"/>
<keyword evidence="2" id="KW-0560">Oxidoreductase</keyword>
<evidence type="ECO:0000313" key="2">
    <source>
        <dbReference type="EMBL" id="NGM20016.1"/>
    </source>
</evidence>
<dbReference type="GO" id="GO:0004497">
    <property type="term" value="F:monooxygenase activity"/>
    <property type="evidence" value="ECO:0007669"/>
    <property type="project" value="UniProtKB-KW"/>
</dbReference>
<comment type="caution">
    <text evidence="2">The sequence shown here is derived from an EMBL/GenBank/DDBJ whole genome shotgun (WGS) entry which is preliminary data.</text>
</comment>
<proteinExistence type="predicted"/>
<dbReference type="EMBL" id="JAAIKB010000002">
    <property type="protein sequence ID" value="NGM20016.1"/>
    <property type="molecule type" value="Genomic_DNA"/>
</dbReference>
<dbReference type="InterPro" id="IPR050407">
    <property type="entry name" value="Geranylgeranyl_reductase"/>
</dbReference>
<dbReference type="PANTHER" id="PTHR42685">
    <property type="entry name" value="GERANYLGERANYL DIPHOSPHATE REDUCTASE"/>
    <property type="match status" value="1"/>
</dbReference>
<dbReference type="Proteomes" id="UP000475385">
    <property type="component" value="Unassembled WGS sequence"/>
</dbReference>
<reference evidence="2 3" key="1">
    <citation type="submission" date="2020-03" db="EMBL/GenBank/DDBJ databases">
        <title>Roseomonas stagni sp. nov., isolated from pond water in Japan.</title>
        <authorList>
            <person name="Furuhata K."/>
            <person name="Miyamoto H."/>
            <person name="Goto K."/>
        </authorList>
    </citation>
    <scope>NUCLEOTIDE SEQUENCE [LARGE SCALE GENOMIC DNA]</scope>
    <source>
        <strain evidence="2 3">PeD5</strain>
    </source>
</reference>
<dbReference type="RefSeq" id="WP_164693884.1">
    <property type="nucleotide sequence ID" value="NZ_JAAIKB010000002.1"/>
</dbReference>
<dbReference type="Pfam" id="PF01494">
    <property type="entry name" value="FAD_binding_3"/>
    <property type="match status" value="1"/>
</dbReference>
<name>A0A6M1LI84_9PROT</name>
<dbReference type="GO" id="GO:0071949">
    <property type="term" value="F:FAD binding"/>
    <property type="evidence" value="ECO:0007669"/>
    <property type="project" value="InterPro"/>
</dbReference>
<dbReference type="PRINTS" id="PR00420">
    <property type="entry name" value="RNGMNOXGNASE"/>
</dbReference>
<protein>
    <submittedName>
        <fullName evidence="2">Monooxygenase</fullName>
    </submittedName>
</protein>
<keyword evidence="3" id="KW-1185">Reference proteome</keyword>
<organism evidence="2 3">
    <name type="scientific">Falsiroseomonas algicola</name>
    <dbReference type="NCBI Taxonomy" id="2716930"/>
    <lineage>
        <taxon>Bacteria</taxon>
        <taxon>Pseudomonadati</taxon>
        <taxon>Pseudomonadota</taxon>
        <taxon>Alphaproteobacteria</taxon>
        <taxon>Acetobacterales</taxon>
        <taxon>Roseomonadaceae</taxon>
        <taxon>Falsiroseomonas</taxon>
    </lineage>
</organism>
<keyword evidence="2" id="KW-0503">Monooxygenase</keyword>
<dbReference type="PANTHER" id="PTHR42685:SF19">
    <property type="entry name" value="POSSIBLE OXIDOREDUCTASE"/>
    <property type="match status" value="1"/>
</dbReference>
<gene>
    <name evidence="2" type="ORF">G3576_08325</name>
</gene>
<dbReference type="SUPFAM" id="SSF51905">
    <property type="entry name" value="FAD/NAD(P)-binding domain"/>
    <property type="match status" value="1"/>
</dbReference>
<dbReference type="InterPro" id="IPR002938">
    <property type="entry name" value="FAD-bd"/>
</dbReference>